<dbReference type="CDD" id="cd15482">
    <property type="entry name" value="Sialidase_non-viral"/>
    <property type="match status" value="1"/>
</dbReference>
<feature type="chain" id="PRO_5037967427" description="Photosynthesis system II assembly factor Ycf48/Hcf136-like domain-containing protein" evidence="1">
    <location>
        <begin position="19"/>
        <end position="356"/>
    </location>
</feature>
<proteinExistence type="predicted"/>
<keyword evidence="3" id="KW-1185">Reference proteome</keyword>
<evidence type="ECO:0000256" key="1">
    <source>
        <dbReference type="SAM" id="SignalP"/>
    </source>
</evidence>
<evidence type="ECO:0008006" key="4">
    <source>
        <dbReference type="Google" id="ProtNLM"/>
    </source>
</evidence>
<evidence type="ECO:0000313" key="2">
    <source>
        <dbReference type="EMBL" id="MBD2769900.1"/>
    </source>
</evidence>
<dbReference type="PANTHER" id="PTHR47199">
    <property type="entry name" value="PHOTOSYSTEM II STABILITY/ASSEMBLY FACTOR HCF136, CHLOROPLASTIC"/>
    <property type="match status" value="1"/>
</dbReference>
<dbReference type="EMBL" id="JACXAD010000025">
    <property type="protein sequence ID" value="MBD2769900.1"/>
    <property type="molecule type" value="Genomic_DNA"/>
</dbReference>
<dbReference type="InterPro" id="IPR036278">
    <property type="entry name" value="Sialidase_sf"/>
</dbReference>
<reference evidence="2" key="1">
    <citation type="submission" date="2020-09" db="EMBL/GenBank/DDBJ databases">
        <authorList>
            <person name="Kim M.K."/>
        </authorList>
    </citation>
    <scope>NUCLEOTIDE SEQUENCE</scope>
    <source>
        <strain evidence="2">BT664</strain>
    </source>
</reference>
<sequence length="356" mass="39682">MRNLFYSFLLLLPLFSHAQTWQKQSTDPYRGKQDDICFITPNQGWYVNGAGKIYGTRDGGQHWQKLFEKPGTFFRCVAFIDSLRGFAGNIGTQYFPGVTDTIPLYGTRDGGRSWQPVKYSGPTVTGLCALDVVKEQFINAGNIDYRYHIFGGGRVGGPGFLLHSPDNGTTWTSRDLRPFGAQYILDIKMFSAREGFICASSSPEVEKSNALILSTKDGGQTWQKRYQSNRPFEITWKQSWPSRKVGYVTVQSYNPDTLVAQRYVAKTTNGGKTWKEIPLVKNAKVREFGVGFADEKTGWVGAAPHGFGTRDGGKTWEKVDFGNAVNKIRLVKTPDGGYVAYAIGVGVYKLIARTPK</sequence>
<dbReference type="SUPFAM" id="SSF50939">
    <property type="entry name" value="Sialidases"/>
    <property type="match status" value="1"/>
</dbReference>
<name>A0A927GKW5_9BACT</name>
<dbReference type="InterPro" id="IPR015943">
    <property type="entry name" value="WD40/YVTN_repeat-like_dom_sf"/>
</dbReference>
<comment type="caution">
    <text evidence="2">The sequence shown here is derived from an EMBL/GenBank/DDBJ whole genome shotgun (WGS) entry which is preliminary data.</text>
</comment>
<dbReference type="Proteomes" id="UP000612233">
    <property type="component" value="Unassembled WGS sequence"/>
</dbReference>
<protein>
    <recommendedName>
        <fullName evidence="4">Photosynthesis system II assembly factor Ycf48/Hcf136-like domain-containing protein</fullName>
    </recommendedName>
</protein>
<dbReference type="Gene3D" id="2.130.10.10">
    <property type="entry name" value="YVTN repeat-like/Quinoprotein amine dehydrogenase"/>
    <property type="match status" value="2"/>
</dbReference>
<dbReference type="PANTHER" id="PTHR47199:SF2">
    <property type="entry name" value="PHOTOSYSTEM II STABILITY_ASSEMBLY FACTOR HCF136, CHLOROPLASTIC"/>
    <property type="match status" value="1"/>
</dbReference>
<evidence type="ECO:0000313" key="3">
    <source>
        <dbReference type="Proteomes" id="UP000612233"/>
    </source>
</evidence>
<dbReference type="RefSeq" id="WP_191006711.1">
    <property type="nucleotide sequence ID" value="NZ_JACXAD010000025.1"/>
</dbReference>
<keyword evidence="1" id="KW-0732">Signal</keyword>
<gene>
    <name evidence="2" type="ORF">IC235_18580</name>
</gene>
<dbReference type="AlphaFoldDB" id="A0A927GKW5"/>
<feature type="signal peptide" evidence="1">
    <location>
        <begin position="1"/>
        <end position="18"/>
    </location>
</feature>
<organism evidence="2 3">
    <name type="scientific">Hymenobacter montanus</name>
    <dbReference type="NCBI Taxonomy" id="2771359"/>
    <lineage>
        <taxon>Bacteria</taxon>
        <taxon>Pseudomonadati</taxon>
        <taxon>Bacteroidota</taxon>
        <taxon>Cytophagia</taxon>
        <taxon>Cytophagales</taxon>
        <taxon>Hymenobacteraceae</taxon>
        <taxon>Hymenobacter</taxon>
    </lineage>
</organism>
<accession>A0A927GKW5</accession>